<name>X1LJ55_9ZZZZ</name>
<keyword evidence="1" id="KW-0472">Membrane</keyword>
<evidence type="ECO:0000256" key="1">
    <source>
        <dbReference type="SAM" id="Phobius"/>
    </source>
</evidence>
<reference evidence="2" key="1">
    <citation type="journal article" date="2014" name="Front. Microbiol.">
        <title>High frequency of phylogenetically diverse reductive dehalogenase-homologous genes in deep subseafloor sedimentary metagenomes.</title>
        <authorList>
            <person name="Kawai M."/>
            <person name="Futagami T."/>
            <person name="Toyoda A."/>
            <person name="Takaki Y."/>
            <person name="Nishi S."/>
            <person name="Hori S."/>
            <person name="Arai W."/>
            <person name="Tsubouchi T."/>
            <person name="Morono Y."/>
            <person name="Uchiyama I."/>
            <person name="Ito T."/>
            <person name="Fujiyama A."/>
            <person name="Inagaki F."/>
            <person name="Takami H."/>
        </authorList>
    </citation>
    <scope>NUCLEOTIDE SEQUENCE</scope>
    <source>
        <strain evidence="2">Expedition CK06-06</strain>
    </source>
</reference>
<proteinExistence type="predicted"/>
<dbReference type="EMBL" id="BARV01020973">
    <property type="protein sequence ID" value="GAI19113.1"/>
    <property type="molecule type" value="Genomic_DNA"/>
</dbReference>
<gene>
    <name evidence="2" type="ORF">S06H3_34860</name>
</gene>
<sequence length="66" mass="6863">MMINYLLMLIMGMGAAILGGLPFGLVNLTVLNVTFERGNRAAIKIAHGASLVEVVFGLTALFAGGI</sequence>
<dbReference type="AlphaFoldDB" id="X1LJ55"/>
<feature type="transmembrane region" description="Helical" evidence="1">
    <location>
        <begin position="45"/>
        <end position="64"/>
    </location>
</feature>
<evidence type="ECO:0000313" key="2">
    <source>
        <dbReference type="EMBL" id="GAI19113.1"/>
    </source>
</evidence>
<protein>
    <submittedName>
        <fullName evidence="2">Uncharacterized protein</fullName>
    </submittedName>
</protein>
<keyword evidence="1" id="KW-1133">Transmembrane helix</keyword>
<feature type="transmembrane region" description="Helical" evidence="1">
    <location>
        <begin position="6"/>
        <end position="33"/>
    </location>
</feature>
<organism evidence="2">
    <name type="scientific">marine sediment metagenome</name>
    <dbReference type="NCBI Taxonomy" id="412755"/>
    <lineage>
        <taxon>unclassified sequences</taxon>
        <taxon>metagenomes</taxon>
        <taxon>ecological metagenomes</taxon>
    </lineage>
</organism>
<accession>X1LJ55</accession>
<keyword evidence="1" id="KW-0812">Transmembrane</keyword>
<comment type="caution">
    <text evidence="2">The sequence shown here is derived from an EMBL/GenBank/DDBJ whole genome shotgun (WGS) entry which is preliminary data.</text>
</comment>
<feature type="non-terminal residue" evidence="2">
    <location>
        <position position="66"/>
    </location>
</feature>